<feature type="region of interest" description="Disordered" evidence="1">
    <location>
        <begin position="87"/>
        <end position="106"/>
    </location>
</feature>
<protein>
    <recommendedName>
        <fullName evidence="4">Laminin G domain-containing protein</fullName>
    </recommendedName>
</protein>
<keyword evidence="3" id="KW-1185">Reference proteome</keyword>
<sequence length="106" mass="11864">MQASYEAIATVDQHTLAVGYGSLSQLGIDLINLNGQVLYEINGSKVKLQKAPHIKVSQDNPEYYFIAYNHKVNDAWQIVRIGRPGAEKPVQPQALDWEEEKSPLQS</sequence>
<gene>
    <name evidence="2" type="ORF">PoB_000328700</name>
</gene>
<dbReference type="EMBL" id="BLXT01000407">
    <property type="protein sequence ID" value="GFN76781.1"/>
    <property type="molecule type" value="Genomic_DNA"/>
</dbReference>
<proteinExistence type="predicted"/>
<dbReference type="AlphaFoldDB" id="A0AAV3Y2W1"/>
<organism evidence="2 3">
    <name type="scientific">Plakobranchus ocellatus</name>
    <dbReference type="NCBI Taxonomy" id="259542"/>
    <lineage>
        <taxon>Eukaryota</taxon>
        <taxon>Metazoa</taxon>
        <taxon>Spiralia</taxon>
        <taxon>Lophotrochozoa</taxon>
        <taxon>Mollusca</taxon>
        <taxon>Gastropoda</taxon>
        <taxon>Heterobranchia</taxon>
        <taxon>Euthyneura</taxon>
        <taxon>Panpulmonata</taxon>
        <taxon>Sacoglossa</taxon>
        <taxon>Placobranchoidea</taxon>
        <taxon>Plakobranchidae</taxon>
        <taxon>Plakobranchus</taxon>
    </lineage>
</organism>
<name>A0AAV3Y2W1_9GAST</name>
<comment type="caution">
    <text evidence="2">The sequence shown here is derived from an EMBL/GenBank/DDBJ whole genome shotgun (WGS) entry which is preliminary data.</text>
</comment>
<reference evidence="2 3" key="1">
    <citation type="journal article" date="2021" name="Elife">
        <title>Chloroplast acquisition without the gene transfer in kleptoplastic sea slugs, Plakobranchus ocellatus.</title>
        <authorList>
            <person name="Maeda T."/>
            <person name="Takahashi S."/>
            <person name="Yoshida T."/>
            <person name="Shimamura S."/>
            <person name="Takaki Y."/>
            <person name="Nagai Y."/>
            <person name="Toyoda A."/>
            <person name="Suzuki Y."/>
            <person name="Arimoto A."/>
            <person name="Ishii H."/>
            <person name="Satoh N."/>
            <person name="Nishiyama T."/>
            <person name="Hasebe M."/>
            <person name="Maruyama T."/>
            <person name="Minagawa J."/>
            <person name="Obokata J."/>
            <person name="Shigenobu S."/>
        </authorList>
    </citation>
    <scope>NUCLEOTIDE SEQUENCE [LARGE SCALE GENOMIC DNA]</scope>
</reference>
<dbReference type="Proteomes" id="UP000735302">
    <property type="component" value="Unassembled WGS sequence"/>
</dbReference>
<evidence type="ECO:0008006" key="4">
    <source>
        <dbReference type="Google" id="ProtNLM"/>
    </source>
</evidence>
<evidence type="ECO:0000256" key="1">
    <source>
        <dbReference type="SAM" id="MobiDB-lite"/>
    </source>
</evidence>
<evidence type="ECO:0000313" key="3">
    <source>
        <dbReference type="Proteomes" id="UP000735302"/>
    </source>
</evidence>
<accession>A0AAV3Y2W1</accession>
<evidence type="ECO:0000313" key="2">
    <source>
        <dbReference type="EMBL" id="GFN76781.1"/>
    </source>
</evidence>